<evidence type="ECO:0000313" key="3">
    <source>
        <dbReference type="Proteomes" id="UP000037943"/>
    </source>
</evidence>
<sequence length="56" mass="6109">MQILIDQRDPIAGIHTIFSVKYVNLDQFLCGVMDKGSKPMTQAALLFLGKACPITG</sequence>
<organism evidence="1 3">
    <name type="scientific">Pseudomonas amygdali pv. lachrymans</name>
    <name type="common">Pseudomonas syringae pv. lachrymans</name>
    <dbReference type="NCBI Taxonomy" id="53707"/>
    <lineage>
        <taxon>Bacteria</taxon>
        <taxon>Pseudomonadati</taxon>
        <taxon>Pseudomonadota</taxon>
        <taxon>Gammaproteobacteria</taxon>
        <taxon>Pseudomonadales</taxon>
        <taxon>Pseudomonadaceae</taxon>
        <taxon>Pseudomonas</taxon>
        <taxon>Pseudomonas amygdali</taxon>
    </lineage>
</organism>
<reference evidence="1 3" key="2">
    <citation type="submission" date="2015-10" db="EMBL/GenBank/DDBJ databases">
        <title>Comparative genomics and high-throughput reverse genetic screens identify a new phytobacterial MAMP and an Arabidopsis receptor required for immune elicitation.</title>
        <authorList>
            <person name="Mott G.A."/>
            <person name="Thakur S."/>
            <person name="Wang P.W."/>
            <person name="Desveaux D."/>
            <person name="Guttman D.S."/>
        </authorList>
    </citation>
    <scope>NUCLEOTIDE SEQUENCE [LARGE SCALE GENOMIC DNA]</scope>
    <source>
        <strain evidence="1 3">107</strain>
    </source>
</reference>
<proteinExistence type="predicted"/>
<comment type="caution">
    <text evidence="1">The sequence shown here is derived from an EMBL/GenBank/DDBJ whole genome shotgun (WGS) entry which is preliminary data.</text>
</comment>
<name>A0ABR5KRE9_PSEAV</name>
<dbReference type="EMBL" id="LGLK01000057">
    <property type="protein sequence ID" value="KPC18172.1"/>
    <property type="molecule type" value="Genomic_DNA"/>
</dbReference>
<evidence type="ECO:0000313" key="2">
    <source>
        <dbReference type="EMBL" id="KPC18172.1"/>
    </source>
</evidence>
<accession>A0ABR5KRE9</accession>
<gene>
    <name evidence="1" type="ORF">AC499_0415</name>
    <name evidence="2" type="ORF">AC499_1374</name>
</gene>
<keyword evidence="3" id="KW-1185">Reference proteome</keyword>
<evidence type="ECO:0000313" key="1">
    <source>
        <dbReference type="EMBL" id="KPC17213.1"/>
    </source>
</evidence>
<dbReference type="Proteomes" id="UP000037943">
    <property type="component" value="Unassembled WGS sequence"/>
</dbReference>
<dbReference type="EMBL" id="LGLK01000057">
    <property type="protein sequence ID" value="KPC17213.1"/>
    <property type="molecule type" value="Genomic_DNA"/>
</dbReference>
<protein>
    <submittedName>
        <fullName evidence="1">Uncharacterized protein</fullName>
    </submittedName>
</protein>
<reference evidence="1 3" key="1">
    <citation type="submission" date="2015-07" db="EMBL/GenBank/DDBJ databases">
        <authorList>
            <person name="O'Brien H.E."/>
            <person name="Thakur S."/>
            <person name="Gong Y."/>
            <person name="Wang P.W."/>
            <person name="Guttman D.S."/>
        </authorList>
    </citation>
    <scope>NUCLEOTIDE SEQUENCE [LARGE SCALE GENOMIC DNA]</scope>
    <source>
        <strain evidence="1 3">107</strain>
    </source>
</reference>